<evidence type="ECO:0000313" key="1">
    <source>
        <dbReference type="EMBL" id="MCX2977604.1"/>
    </source>
</evidence>
<comment type="caution">
    <text evidence="1">The sequence shown here is derived from an EMBL/GenBank/DDBJ whole genome shotgun (WGS) entry which is preliminary data.</text>
</comment>
<proteinExistence type="predicted"/>
<sequence length="189" mass="20877">MSVSRDRRRILNASISALLVAVVLLIALVLPAEYGWDPLGSGAALGLVGMADNGSDSLRLQSRPWRTDRIVFELQPFEAVEYKYRLTAGATLLFHWQAGDDVVYDMHAEPDGSVPGYSESFASGRLRVSGGRYSAPFDGVHGWYWQNRGAGAVEVTLETAGFYTGAIEYRDDREFHYETTVRPKTSAQP</sequence>
<dbReference type="EMBL" id="SHNO01000001">
    <property type="protein sequence ID" value="MCX2977604.1"/>
    <property type="molecule type" value="Genomic_DNA"/>
</dbReference>
<keyword evidence="2" id="KW-1185">Reference proteome</keyword>
<protein>
    <recommendedName>
        <fullName evidence="3">DUF4178 domain-containing protein</fullName>
    </recommendedName>
</protein>
<evidence type="ECO:0008006" key="3">
    <source>
        <dbReference type="Google" id="ProtNLM"/>
    </source>
</evidence>
<dbReference type="RefSeq" id="WP_279249318.1">
    <property type="nucleotide sequence ID" value="NZ_SHNO01000001.1"/>
</dbReference>
<dbReference type="Proteomes" id="UP001143304">
    <property type="component" value="Unassembled WGS sequence"/>
</dbReference>
<reference evidence="1" key="1">
    <citation type="submission" date="2019-02" db="EMBL/GenBank/DDBJ databases">
        <authorList>
            <person name="Li S.-H."/>
        </authorList>
    </citation>
    <scope>NUCLEOTIDE SEQUENCE</scope>
    <source>
        <strain evidence="1">IMCC11814</strain>
    </source>
</reference>
<organism evidence="1 2">
    <name type="scientific">Candidatus Marimicrobium litorale</name>
    <dbReference type="NCBI Taxonomy" id="2518991"/>
    <lineage>
        <taxon>Bacteria</taxon>
        <taxon>Pseudomonadati</taxon>
        <taxon>Pseudomonadota</taxon>
        <taxon>Gammaproteobacteria</taxon>
        <taxon>Cellvibrionales</taxon>
        <taxon>Halieaceae</taxon>
        <taxon>Marimicrobium</taxon>
    </lineage>
</organism>
<gene>
    <name evidence="1" type="ORF">EYC82_09585</name>
</gene>
<name>A0ABT3T5R6_9GAMM</name>
<evidence type="ECO:0000313" key="2">
    <source>
        <dbReference type="Proteomes" id="UP001143304"/>
    </source>
</evidence>
<accession>A0ABT3T5R6</accession>